<feature type="region of interest" description="Disordered" evidence="1">
    <location>
        <begin position="140"/>
        <end position="161"/>
    </location>
</feature>
<keyword evidence="3" id="KW-1185">Reference proteome</keyword>
<dbReference type="Proteomes" id="UP001385951">
    <property type="component" value="Unassembled WGS sequence"/>
</dbReference>
<evidence type="ECO:0000313" key="3">
    <source>
        <dbReference type="Proteomes" id="UP001385951"/>
    </source>
</evidence>
<feature type="compositionally biased region" description="Basic and acidic residues" evidence="1">
    <location>
        <begin position="75"/>
        <end position="96"/>
    </location>
</feature>
<evidence type="ECO:0000256" key="1">
    <source>
        <dbReference type="SAM" id="MobiDB-lite"/>
    </source>
</evidence>
<protein>
    <submittedName>
        <fullName evidence="2">Uncharacterized protein</fullName>
    </submittedName>
</protein>
<dbReference type="EMBL" id="JASBNA010000031">
    <property type="protein sequence ID" value="KAK7683397.1"/>
    <property type="molecule type" value="Genomic_DNA"/>
</dbReference>
<feature type="region of interest" description="Disordered" evidence="1">
    <location>
        <begin position="71"/>
        <end position="111"/>
    </location>
</feature>
<name>A0AAW0G1H2_9APHY</name>
<gene>
    <name evidence="2" type="ORF">QCA50_013659</name>
</gene>
<reference evidence="2 3" key="1">
    <citation type="submission" date="2022-09" db="EMBL/GenBank/DDBJ databases">
        <authorList>
            <person name="Palmer J.M."/>
        </authorList>
    </citation>
    <scope>NUCLEOTIDE SEQUENCE [LARGE SCALE GENOMIC DNA]</scope>
    <source>
        <strain evidence="2 3">DSM 7382</strain>
    </source>
</reference>
<organism evidence="2 3">
    <name type="scientific">Cerrena zonata</name>
    <dbReference type="NCBI Taxonomy" id="2478898"/>
    <lineage>
        <taxon>Eukaryota</taxon>
        <taxon>Fungi</taxon>
        <taxon>Dikarya</taxon>
        <taxon>Basidiomycota</taxon>
        <taxon>Agaricomycotina</taxon>
        <taxon>Agaricomycetes</taxon>
        <taxon>Polyporales</taxon>
        <taxon>Cerrenaceae</taxon>
        <taxon>Cerrena</taxon>
    </lineage>
</organism>
<dbReference type="AlphaFoldDB" id="A0AAW0G1H2"/>
<feature type="compositionally biased region" description="Acidic residues" evidence="1">
    <location>
        <begin position="149"/>
        <end position="161"/>
    </location>
</feature>
<evidence type="ECO:0000313" key="2">
    <source>
        <dbReference type="EMBL" id="KAK7683397.1"/>
    </source>
</evidence>
<proteinExistence type="predicted"/>
<sequence>MQRNHRSWHEWITRDRKLVMKKNEIVLVHGFYKAKSWAVACLHDKSQRMHFALHGGIPYAVDFDLTLSSQTETVRSPESRKSETFQSRESHVKDVDSSQPPQLADVNSPPPDTPTDCVFMLLYRARYVIKKKRPLLLKLEGSADPGDLSGDDSSEDEDSVPMEDVEEVEVVMEPEYSKPRLPVARILDYLLASTDADVAIVPDMFIDPQSGLAVDIDSLTDDELRQRFPYMVTSSGAATLKLELDGSPKDVFARCPNSLPNSRGVGDGDNMKLPDRTAMRQIPAREKSPQGHSVLRSDIASKLSSYIEKSRTPAVRVI</sequence>
<accession>A0AAW0G1H2</accession>
<comment type="caution">
    <text evidence="2">The sequence shown here is derived from an EMBL/GenBank/DDBJ whole genome shotgun (WGS) entry which is preliminary data.</text>
</comment>